<dbReference type="EMBL" id="CXWD01000015">
    <property type="protein sequence ID" value="CTQ73759.1"/>
    <property type="molecule type" value="Genomic_DNA"/>
</dbReference>
<dbReference type="CDD" id="cd03801">
    <property type="entry name" value="GT4_PimA-like"/>
    <property type="match status" value="1"/>
</dbReference>
<dbReference type="Pfam" id="PF00534">
    <property type="entry name" value="Glycos_transf_1"/>
    <property type="match status" value="1"/>
</dbReference>
<evidence type="ECO:0000256" key="1">
    <source>
        <dbReference type="ARBA" id="ARBA00022679"/>
    </source>
</evidence>
<evidence type="ECO:0000313" key="3">
    <source>
        <dbReference type="EMBL" id="CTQ73759.1"/>
    </source>
</evidence>
<proteinExistence type="predicted"/>
<name>A0A0M7AFU3_9HYPH</name>
<evidence type="ECO:0000259" key="2">
    <source>
        <dbReference type="Pfam" id="PF00534"/>
    </source>
</evidence>
<dbReference type="RefSeq" id="WP_055672991.1">
    <property type="nucleotide sequence ID" value="NZ_CXWD01000015.1"/>
</dbReference>
<dbReference type="GO" id="GO:0009103">
    <property type="term" value="P:lipopolysaccharide biosynthetic process"/>
    <property type="evidence" value="ECO:0007669"/>
    <property type="project" value="TreeGrafter"/>
</dbReference>
<dbReference type="OrthoDB" id="9790710at2"/>
<dbReference type="AlphaFoldDB" id="A0A0M7AFU3"/>
<keyword evidence="1 3" id="KW-0808">Transferase</keyword>
<dbReference type="Gene3D" id="3.40.50.2000">
    <property type="entry name" value="Glycogen Phosphorylase B"/>
    <property type="match status" value="2"/>
</dbReference>
<dbReference type="GO" id="GO:0103011">
    <property type="term" value="F:mannosylfructose-phosphate synthase activity"/>
    <property type="evidence" value="ECO:0007669"/>
    <property type="project" value="UniProtKB-EC"/>
</dbReference>
<gene>
    <name evidence="3" type="primary">mfpsA_2</name>
    <name evidence="3" type="ORF">LAX5112_03648</name>
</gene>
<dbReference type="InterPro" id="IPR001296">
    <property type="entry name" value="Glyco_trans_1"/>
</dbReference>
<keyword evidence="3" id="KW-0328">Glycosyltransferase</keyword>
<dbReference type="PANTHER" id="PTHR46401:SF2">
    <property type="entry name" value="GLYCOSYLTRANSFERASE WBBK-RELATED"/>
    <property type="match status" value="1"/>
</dbReference>
<reference evidence="4" key="1">
    <citation type="submission" date="2015-07" db="EMBL/GenBank/DDBJ databases">
        <authorList>
            <person name="Rodrigo-Torres Lidia"/>
            <person name="Arahal R.David."/>
        </authorList>
    </citation>
    <scope>NUCLEOTIDE SEQUENCE [LARGE SCALE GENOMIC DNA]</scope>
    <source>
        <strain evidence="4">CECT 5112</strain>
    </source>
</reference>
<dbReference type="STRING" id="388408.LAX5112_03648"/>
<sequence length="352" mass="37632">MPDKRLVFAYPGDLETLTGGYGYDRRVITGLAANSWDVRLLSLGPGFPFPSRKTLQAVDEALSALSDDTVVIIDGLAYGVVDQAAGKHGKRLRLIALVHHPLCRENGLSKDVAERLLASEGAALSHVRHVIVTSPATAVQIEDLFGTSKDAISIALPGTEVLEQRRNASEGAIRLLSIGTVTQRKGYDLLFESLGHLKEMDWHLDIVGGLEADPGCVVALKNQLDTLALTGRITFHGAVPQEKLSDYYCSADVFVLASRYEGYGMAYTEALAHGLPVIGSGAGAVKDTLSVGGAIYCGVEDVQALTAALSTLMSDAEARRHLATEARQAAHSLPSWEDAVRVFETVIEKVAQ</sequence>
<evidence type="ECO:0000313" key="4">
    <source>
        <dbReference type="Proteomes" id="UP000053235"/>
    </source>
</evidence>
<dbReference type="PANTHER" id="PTHR46401">
    <property type="entry name" value="GLYCOSYLTRANSFERASE WBBK-RELATED"/>
    <property type="match status" value="1"/>
</dbReference>
<feature type="domain" description="Glycosyl transferase family 1" evidence="2">
    <location>
        <begin position="164"/>
        <end position="328"/>
    </location>
</feature>
<dbReference type="Proteomes" id="UP000053235">
    <property type="component" value="Unassembled WGS sequence"/>
</dbReference>
<keyword evidence="4" id="KW-1185">Reference proteome</keyword>
<organism evidence="3 4">
    <name type="scientific">Roseibium alexandrii</name>
    <dbReference type="NCBI Taxonomy" id="388408"/>
    <lineage>
        <taxon>Bacteria</taxon>
        <taxon>Pseudomonadati</taxon>
        <taxon>Pseudomonadota</taxon>
        <taxon>Alphaproteobacteria</taxon>
        <taxon>Hyphomicrobiales</taxon>
        <taxon>Stappiaceae</taxon>
        <taxon>Roseibium</taxon>
    </lineage>
</organism>
<protein>
    <submittedName>
        <fullName evidence="3">Mannosylfructose-phosphate synthase</fullName>
        <ecNumber evidence="3">2.4.1.246</ecNumber>
    </submittedName>
</protein>
<dbReference type="EC" id="2.4.1.246" evidence="3"/>
<dbReference type="SUPFAM" id="SSF53756">
    <property type="entry name" value="UDP-Glycosyltransferase/glycogen phosphorylase"/>
    <property type="match status" value="1"/>
</dbReference>
<accession>A0A0M7AFU3</accession>